<accession>A0ABV9YBF0</accession>
<evidence type="ECO:0000313" key="3">
    <source>
        <dbReference type="Proteomes" id="UP001595833"/>
    </source>
</evidence>
<dbReference type="InterPro" id="IPR032724">
    <property type="entry name" value="SCP1.201-like"/>
</dbReference>
<feature type="region of interest" description="Disordered" evidence="1">
    <location>
        <begin position="61"/>
        <end position="83"/>
    </location>
</feature>
<dbReference type="Pfam" id="PF14428">
    <property type="entry name" value="DddA-like"/>
    <property type="match status" value="1"/>
</dbReference>
<dbReference type="RefSeq" id="WP_344040275.1">
    <property type="nucleotide sequence ID" value="NZ_BAAAKE010000021.1"/>
</dbReference>
<name>A0ABV9YBF0_9PSEU</name>
<evidence type="ECO:0000313" key="2">
    <source>
        <dbReference type="EMBL" id="MFC5060050.1"/>
    </source>
</evidence>
<sequence>MLLSRFTRVVDGCAGHLRPLLTEALGAAGDIATRLTGGAAPDPPVVPPERIEQLRRELPPPIARGERGRKTHGRWFDSNGNAEPIVSGEDADSDAADAMLKDTGMRAASTTTADVEIKLAARMVRDGIRHATVLINDTPCVGRFGCDTLVPILLPAGATLTVHGMNAKGERFRKRHTGGANPWWR</sequence>
<gene>
    <name evidence="2" type="ORF">ACFPFM_40605</name>
</gene>
<keyword evidence="3" id="KW-1185">Reference proteome</keyword>
<reference evidence="3" key="1">
    <citation type="journal article" date="2019" name="Int. J. Syst. Evol. Microbiol.">
        <title>The Global Catalogue of Microorganisms (GCM) 10K type strain sequencing project: providing services to taxonomists for standard genome sequencing and annotation.</title>
        <authorList>
            <consortium name="The Broad Institute Genomics Platform"/>
            <consortium name="The Broad Institute Genome Sequencing Center for Infectious Disease"/>
            <person name="Wu L."/>
            <person name="Ma J."/>
        </authorList>
    </citation>
    <scope>NUCLEOTIDE SEQUENCE [LARGE SCALE GENOMIC DNA]</scope>
    <source>
        <strain evidence="3">KCTC 12848</strain>
    </source>
</reference>
<evidence type="ECO:0000256" key="1">
    <source>
        <dbReference type="SAM" id="MobiDB-lite"/>
    </source>
</evidence>
<proteinExistence type="predicted"/>
<dbReference type="Proteomes" id="UP001595833">
    <property type="component" value="Unassembled WGS sequence"/>
</dbReference>
<organism evidence="2 3">
    <name type="scientific">Saccharothrix xinjiangensis</name>
    <dbReference type="NCBI Taxonomy" id="204798"/>
    <lineage>
        <taxon>Bacteria</taxon>
        <taxon>Bacillati</taxon>
        <taxon>Actinomycetota</taxon>
        <taxon>Actinomycetes</taxon>
        <taxon>Pseudonocardiales</taxon>
        <taxon>Pseudonocardiaceae</taxon>
        <taxon>Saccharothrix</taxon>
    </lineage>
</organism>
<comment type="caution">
    <text evidence="2">The sequence shown here is derived from an EMBL/GenBank/DDBJ whole genome shotgun (WGS) entry which is preliminary data.</text>
</comment>
<dbReference type="EMBL" id="JBHSJB010000052">
    <property type="protein sequence ID" value="MFC5060050.1"/>
    <property type="molecule type" value="Genomic_DNA"/>
</dbReference>
<protein>
    <submittedName>
        <fullName evidence="2">DddA-like double-stranded DNA deaminase toxin</fullName>
    </submittedName>
</protein>